<feature type="domain" description="C2H2-type" evidence="2">
    <location>
        <begin position="105"/>
        <end position="128"/>
    </location>
</feature>
<gene>
    <name evidence="3" type="ORF">MNOR_LOCUS15835</name>
</gene>
<keyword evidence="1" id="KW-0863">Zinc-finger</keyword>
<dbReference type="SUPFAM" id="SSF57667">
    <property type="entry name" value="beta-beta-alpha zinc fingers"/>
    <property type="match status" value="1"/>
</dbReference>
<reference evidence="3 4" key="1">
    <citation type="submission" date="2024-05" db="EMBL/GenBank/DDBJ databases">
        <authorList>
            <person name="Wallberg A."/>
        </authorList>
    </citation>
    <scope>NUCLEOTIDE SEQUENCE [LARGE SCALE GENOMIC DNA]</scope>
</reference>
<sequence length="174" mass="20204">TLLAARRRLASRCTLSLVVNHCCFDNRIFDGRTFCKNHNIWFDTCDLCTCAFIVISFLFKTSTNKLYGSLKVDQVSVCGLPNKLYKNQASLKQHHRRDHLRHRPYACSLCTKDFFNKSDFDYHMRLSHQKIPDLCHRSCQDPRPRSHQTDKVQLQAAAYHTLMSKFSAVFSGDI</sequence>
<dbReference type="InterPro" id="IPR036236">
    <property type="entry name" value="Znf_C2H2_sf"/>
</dbReference>
<dbReference type="PROSITE" id="PS50157">
    <property type="entry name" value="ZINC_FINGER_C2H2_2"/>
    <property type="match status" value="1"/>
</dbReference>
<keyword evidence="1" id="KW-0479">Metal-binding</keyword>
<feature type="non-terminal residue" evidence="3">
    <location>
        <position position="1"/>
    </location>
</feature>
<dbReference type="PROSITE" id="PS00028">
    <property type="entry name" value="ZINC_FINGER_C2H2_1"/>
    <property type="match status" value="1"/>
</dbReference>
<evidence type="ECO:0000313" key="4">
    <source>
        <dbReference type="Proteomes" id="UP001497623"/>
    </source>
</evidence>
<evidence type="ECO:0000256" key="1">
    <source>
        <dbReference type="PROSITE-ProRule" id="PRU00042"/>
    </source>
</evidence>
<dbReference type="AlphaFoldDB" id="A0AAV2QV70"/>
<protein>
    <recommendedName>
        <fullName evidence="2">C2H2-type domain-containing protein</fullName>
    </recommendedName>
</protein>
<proteinExistence type="predicted"/>
<comment type="caution">
    <text evidence="3">The sequence shown here is derived from an EMBL/GenBank/DDBJ whole genome shotgun (WGS) entry which is preliminary data.</text>
</comment>
<keyword evidence="4" id="KW-1185">Reference proteome</keyword>
<accession>A0AAV2QV70</accession>
<dbReference type="InterPro" id="IPR013087">
    <property type="entry name" value="Znf_C2H2_type"/>
</dbReference>
<dbReference type="Gene3D" id="3.30.160.60">
    <property type="entry name" value="Classic Zinc Finger"/>
    <property type="match status" value="1"/>
</dbReference>
<dbReference type="SMART" id="SM00355">
    <property type="entry name" value="ZnF_C2H2"/>
    <property type="match status" value="2"/>
</dbReference>
<dbReference type="GO" id="GO:0008270">
    <property type="term" value="F:zinc ion binding"/>
    <property type="evidence" value="ECO:0007669"/>
    <property type="project" value="UniProtKB-KW"/>
</dbReference>
<evidence type="ECO:0000313" key="3">
    <source>
        <dbReference type="EMBL" id="CAL4096805.1"/>
    </source>
</evidence>
<dbReference type="Proteomes" id="UP001497623">
    <property type="component" value="Unassembled WGS sequence"/>
</dbReference>
<name>A0AAV2QV70_MEGNR</name>
<feature type="non-terminal residue" evidence="3">
    <location>
        <position position="174"/>
    </location>
</feature>
<keyword evidence="1" id="KW-0862">Zinc</keyword>
<evidence type="ECO:0000259" key="2">
    <source>
        <dbReference type="PROSITE" id="PS50157"/>
    </source>
</evidence>
<organism evidence="3 4">
    <name type="scientific">Meganyctiphanes norvegica</name>
    <name type="common">Northern krill</name>
    <name type="synonym">Thysanopoda norvegica</name>
    <dbReference type="NCBI Taxonomy" id="48144"/>
    <lineage>
        <taxon>Eukaryota</taxon>
        <taxon>Metazoa</taxon>
        <taxon>Ecdysozoa</taxon>
        <taxon>Arthropoda</taxon>
        <taxon>Crustacea</taxon>
        <taxon>Multicrustacea</taxon>
        <taxon>Malacostraca</taxon>
        <taxon>Eumalacostraca</taxon>
        <taxon>Eucarida</taxon>
        <taxon>Euphausiacea</taxon>
        <taxon>Euphausiidae</taxon>
        <taxon>Meganyctiphanes</taxon>
    </lineage>
</organism>
<dbReference type="EMBL" id="CAXKWB010010103">
    <property type="protein sequence ID" value="CAL4096805.1"/>
    <property type="molecule type" value="Genomic_DNA"/>
</dbReference>